<evidence type="ECO:0000313" key="1">
    <source>
        <dbReference type="EMBL" id="EYC27879.1"/>
    </source>
</evidence>
<evidence type="ECO:0000313" key="2">
    <source>
        <dbReference type="Proteomes" id="UP000024635"/>
    </source>
</evidence>
<comment type="caution">
    <text evidence="1">The sequence shown here is derived from an EMBL/GenBank/DDBJ whole genome shotgun (WGS) entry which is preliminary data.</text>
</comment>
<sequence length="73" mass="7426">MHTDCGQGFANHNRCASVANFGNRPAPMLATVATAPVDCGISQSVANVGDSPSPATHGVVLLGKYGGYLIDPQ</sequence>
<dbReference type="Proteomes" id="UP000024635">
    <property type="component" value="Unassembled WGS sequence"/>
</dbReference>
<accession>A0A016VJT4</accession>
<dbReference type="EMBL" id="JARK01001344">
    <property type="protein sequence ID" value="EYC27879.1"/>
    <property type="molecule type" value="Genomic_DNA"/>
</dbReference>
<organism evidence="1 2">
    <name type="scientific">Ancylostoma ceylanicum</name>
    <dbReference type="NCBI Taxonomy" id="53326"/>
    <lineage>
        <taxon>Eukaryota</taxon>
        <taxon>Metazoa</taxon>
        <taxon>Ecdysozoa</taxon>
        <taxon>Nematoda</taxon>
        <taxon>Chromadorea</taxon>
        <taxon>Rhabditida</taxon>
        <taxon>Rhabditina</taxon>
        <taxon>Rhabditomorpha</taxon>
        <taxon>Strongyloidea</taxon>
        <taxon>Ancylostomatidae</taxon>
        <taxon>Ancylostomatinae</taxon>
        <taxon>Ancylostoma</taxon>
    </lineage>
</organism>
<dbReference type="AlphaFoldDB" id="A0A016VJT4"/>
<gene>
    <name evidence="1" type="primary">Acey_s0008.g23</name>
    <name evidence="1" type="ORF">Y032_0008g23</name>
</gene>
<reference evidence="2" key="1">
    <citation type="journal article" date="2015" name="Nat. Genet.">
        <title>The genome and transcriptome of the zoonotic hookworm Ancylostoma ceylanicum identify infection-specific gene families.</title>
        <authorList>
            <person name="Schwarz E.M."/>
            <person name="Hu Y."/>
            <person name="Antoshechkin I."/>
            <person name="Miller M.M."/>
            <person name="Sternberg P.W."/>
            <person name="Aroian R.V."/>
        </authorList>
    </citation>
    <scope>NUCLEOTIDE SEQUENCE</scope>
    <source>
        <strain evidence="2">HY135</strain>
    </source>
</reference>
<protein>
    <submittedName>
        <fullName evidence="1">Uncharacterized protein</fullName>
    </submittedName>
</protein>
<keyword evidence="2" id="KW-1185">Reference proteome</keyword>
<name>A0A016VJT4_9BILA</name>
<proteinExistence type="predicted"/>